<dbReference type="PROSITE" id="PS51015">
    <property type="entry name" value="YDG"/>
    <property type="match status" value="1"/>
</dbReference>
<protein>
    <submittedName>
        <fullName evidence="5">PUA-like domain-containing protein</fullName>
    </submittedName>
</protein>
<keyword evidence="6" id="KW-1185">Reference proteome</keyword>
<feature type="compositionally biased region" description="Polar residues" evidence="3">
    <location>
        <begin position="322"/>
        <end position="339"/>
    </location>
</feature>
<evidence type="ECO:0000256" key="1">
    <source>
        <dbReference type="ARBA" id="ARBA00023242"/>
    </source>
</evidence>
<dbReference type="GeneID" id="72004122"/>
<dbReference type="InterPro" id="IPR036987">
    <property type="entry name" value="SRA-YDG_sf"/>
</dbReference>
<feature type="compositionally biased region" description="Low complexity" evidence="3">
    <location>
        <begin position="273"/>
        <end position="295"/>
    </location>
</feature>
<dbReference type="InterPro" id="IPR045134">
    <property type="entry name" value="UHRF1/2-like"/>
</dbReference>
<sequence length="357" mass="38395">MPPQSPERAGRTRIPAGNVFGDIPGVPVGTYWASRQECSNAGVHPPTQAGIYGNRADGAYSIVLSGVYEDDVDKGDRIIYTGSGGLGPETGPEGQGRHIRDQSFDDTKNAALKTSMRTGEPVRVIRGHQLRLKGSDFAPPGDGKNYRYDGLYTVVKASLETGKSGFKVCRFELERLPNQPPIPRREGTSNIRQTKRRAYSPIPEPKYEGTPIPPAPLIAGSSSLPNSSNMPPQRLEPQSLATRFVRPRTAPTSPIEPAFTASQLPEPHAVALRLGAPPYRAARPPGASRANAPSPVAQRQVQPRRSSITTSTPSAWAPVNPAVTQPQAGSTPTSPTHSSFGLDPRLKRFKFKKKSAS</sequence>
<comment type="caution">
    <text evidence="5">The sequence shown here is derived from an EMBL/GenBank/DDBJ whole genome shotgun (WGS) entry which is preliminary data.</text>
</comment>
<accession>A0ABQ8KLY2</accession>
<evidence type="ECO:0000256" key="3">
    <source>
        <dbReference type="SAM" id="MobiDB-lite"/>
    </source>
</evidence>
<gene>
    <name evidence="5" type="ORF">C8Q71DRAFT_752578</name>
</gene>
<dbReference type="InterPro" id="IPR015947">
    <property type="entry name" value="PUA-like_sf"/>
</dbReference>
<evidence type="ECO:0000256" key="2">
    <source>
        <dbReference type="PROSITE-ProRule" id="PRU00358"/>
    </source>
</evidence>
<feature type="region of interest" description="Disordered" evidence="3">
    <location>
        <begin position="273"/>
        <end position="357"/>
    </location>
</feature>
<dbReference type="EMBL" id="JADCUA010000007">
    <property type="protein sequence ID" value="KAH9838720.1"/>
    <property type="molecule type" value="Genomic_DNA"/>
</dbReference>
<evidence type="ECO:0000259" key="4">
    <source>
        <dbReference type="PROSITE" id="PS51015"/>
    </source>
</evidence>
<organism evidence="5 6">
    <name type="scientific">Rhodofomes roseus</name>
    <dbReference type="NCBI Taxonomy" id="34475"/>
    <lineage>
        <taxon>Eukaryota</taxon>
        <taxon>Fungi</taxon>
        <taxon>Dikarya</taxon>
        <taxon>Basidiomycota</taxon>
        <taxon>Agaricomycotina</taxon>
        <taxon>Agaricomycetes</taxon>
        <taxon>Polyporales</taxon>
        <taxon>Rhodofomes</taxon>
    </lineage>
</organism>
<dbReference type="SUPFAM" id="SSF88697">
    <property type="entry name" value="PUA domain-like"/>
    <property type="match status" value="1"/>
</dbReference>
<evidence type="ECO:0000313" key="5">
    <source>
        <dbReference type="EMBL" id="KAH9838720.1"/>
    </source>
</evidence>
<dbReference type="Gene3D" id="2.30.280.10">
    <property type="entry name" value="SRA-YDG"/>
    <property type="match status" value="1"/>
</dbReference>
<feature type="compositionally biased region" description="Low complexity" evidence="3">
    <location>
        <begin position="303"/>
        <end position="314"/>
    </location>
</feature>
<dbReference type="InterPro" id="IPR003105">
    <property type="entry name" value="SRA_YDG"/>
</dbReference>
<dbReference type="Proteomes" id="UP000814176">
    <property type="component" value="Unassembled WGS sequence"/>
</dbReference>
<evidence type="ECO:0000313" key="6">
    <source>
        <dbReference type="Proteomes" id="UP000814176"/>
    </source>
</evidence>
<feature type="domain" description="YDG" evidence="4">
    <location>
        <begin position="21"/>
        <end position="175"/>
    </location>
</feature>
<name>A0ABQ8KLY2_9APHY</name>
<dbReference type="Pfam" id="PF02182">
    <property type="entry name" value="SAD_SRA"/>
    <property type="match status" value="1"/>
</dbReference>
<proteinExistence type="predicted"/>
<dbReference type="PANTHER" id="PTHR14140">
    <property type="entry name" value="E3 UBIQUITIN-PROTEIN LIGASE UHRF-RELATED"/>
    <property type="match status" value="1"/>
</dbReference>
<feature type="compositionally biased region" description="Basic residues" evidence="3">
    <location>
        <begin position="347"/>
        <end position="357"/>
    </location>
</feature>
<dbReference type="SMART" id="SM00466">
    <property type="entry name" value="SRA"/>
    <property type="match status" value="1"/>
</dbReference>
<dbReference type="RefSeq" id="XP_047780635.1">
    <property type="nucleotide sequence ID" value="XM_047923390.1"/>
</dbReference>
<keyword evidence="1 2" id="KW-0539">Nucleus</keyword>
<dbReference type="PANTHER" id="PTHR14140:SF27">
    <property type="entry name" value="OS04G0289800 PROTEIN"/>
    <property type="match status" value="1"/>
</dbReference>
<comment type="subcellular location">
    <subcellularLocation>
        <location evidence="2">Nucleus</location>
    </subcellularLocation>
</comment>
<reference evidence="5 6" key="1">
    <citation type="journal article" date="2021" name="Environ. Microbiol.">
        <title>Gene family expansions and transcriptome signatures uncover fungal adaptations to wood decay.</title>
        <authorList>
            <person name="Hage H."/>
            <person name="Miyauchi S."/>
            <person name="Viragh M."/>
            <person name="Drula E."/>
            <person name="Min B."/>
            <person name="Chaduli D."/>
            <person name="Navarro D."/>
            <person name="Favel A."/>
            <person name="Norest M."/>
            <person name="Lesage-Meessen L."/>
            <person name="Balint B."/>
            <person name="Merenyi Z."/>
            <person name="de Eugenio L."/>
            <person name="Morin E."/>
            <person name="Martinez A.T."/>
            <person name="Baldrian P."/>
            <person name="Stursova M."/>
            <person name="Martinez M.J."/>
            <person name="Novotny C."/>
            <person name="Magnuson J.K."/>
            <person name="Spatafora J.W."/>
            <person name="Maurice S."/>
            <person name="Pangilinan J."/>
            <person name="Andreopoulos W."/>
            <person name="LaButti K."/>
            <person name="Hundley H."/>
            <person name="Na H."/>
            <person name="Kuo A."/>
            <person name="Barry K."/>
            <person name="Lipzen A."/>
            <person name="Henrissat B."/>
            <person name="Riley R."/>
            <person name="Ahrendt S."/>
            <person name="Nagy L.G."/>
            <person name="Grigoriev I.V."/>
            <person name="Martin F."/>
            <person name="Rosso M.N."/>
        </authorList>
    </citation>
    <scope>NUCLEOTIDE SEQUENCE [LARGE SCALE GENOMIC DNA]</scope>
    <source>
        <strain evidence="5 6">CIRM-BRFM 1785</strain>
    </source>
</reference>